<dbReference type="Gene3D" id="1.25.40.10">
    <property type="entry name" value="Tetratricopeptide repeat domain"/>
    <property type="match status" value="1"/>
</dbReference>
<dbReference type="PROSITE" id="PS50005">
    <property type="entry name" value="TPR"/>
    <property type="match status" value="1"/>
</dbReference>
<evidence type="ECO:0000256" key="1">
    <source>
        <dbReference type="PROSITE-ProRule" id="PRU00339"/>
    </source>
</evidence>
<dbReference type="InterPro" id="IPR019734">
    <property type="entry name" value="TPR_rpt"/>
</dbReference>
<dbReference type="EMBL" id="JACHMO010000001">
    <property type="protein sequence ID" value="MBB5803011.1"/>
    <property type="molecule type" value="Genomic_DNA"/>
</dbReference>
<keyword evidence="4" id="KW-1185">Reference proteome</keyword>
<accession>A0A7W9HJ35</accession>
<gene>
    <name evidence="3" type="ORF">F4560_002779</name>
</gene>
<evidence type="ECO:0000313" key="4">
    <source>
        <dbReference type="Proteomes" id="UP000552097"/>
    </source>
</evidence>
<comment type="caution">
    <text evidence="3">The sequence shown here is derived from an EMBL/GenBank/DDBJ whole genome shotgun (WGS) entry which is preliminary data.</text>
</comment>
<dbReference type="InterPro" id="IPR011990">
    <property type="entry name" value="TPR-like_helical_dom_sf"/>
</dbReference>
<dbReference type="SUPFAM" id="SSF48452">
    <property type="entry name" value="TPR-like"/>
    <property type="match status" value="1"/>
</dbReference>
<proteinExistence type="predicted"/>
<name>A0A7W9HJ35_9PSEU</name>
<keyword evidence="1" id="KW-0802">TPR repeat</keyword>
<feature type="repeat" description="TPR" evidence="1">
    <location>
        <begin position="63"/>
        <end position="96"/>
    </location>
</feature>
<dbReference type="AlphaFoldDB" id="A0A7W9HJ35"/>
<evidence type="ECO:0000256" key="2">
    <source>
        <dbReference type="SAM" id="MobiDB-lite"/>
    </source>
</evidence>
<sequence>MSVVRAREALLDSLAGLRGQESTPQVRLAIAEAEFRLAVDPDTDRDEAIARLRAAITQDPFLPKLNLHLGRLLHQAGKHRAALVEYRQVLRMAPSNRRAHVLFALALLELDKDERAIGQSVLTALNSGAPDSLPAAVAAFDELVRRQGTEAKPDARPAREAKTRAANRSAPDVWQTSLVEQLSRAKPQRGQVRAHLDVGAARARDGSAVAEFAVACVLLLVAGDSPRDVRKTGPAGVDHPAVALLEAALELAEAETPETFVELAVARLDSGVLPVELVCWLHFSRYGPDSGLPPADVVRLLDAYPDVECVRELRVSVLDGLARAAWTDERLAEARLLWRESAALDPHRVPLAVNLALLAARTKSVDDYGPAWSRLTELMYLHAAGTGELTLLLDERRTLHLALSQQSRSRHCAPSNSPYPSDAELAAWVADVEAIEVWLREWDLYYLNERLNFRSPAHLLGVPQNATAEEVDAARDAFVRSVDSTLRGQDWAGVTVFRDLVVDRVREAHAVASDPAEQARDVYRDLEKPRAARLADEALRRGLLLRNMIRELSAKKSAHQLALGVEMARRQLTLPWTVLTPICVERGLISEDDDLVGIFQVDLVNLAVHWEEPTAATPEEWDERVTALGECVALVPDRLEFAVLHSRALVAAERPEEGYAAAVAALDRQAAADDEEARSLRPVLVGVVDSIAEAAIPAHLRSPSDPASARRTLAAGRSALERYPRSGSLRRAMADILLQLGSEAFVREAIELLSDAIDLALDDDDRIKSETKLAATHGAAAEAAVRAQIEKLTEPANARVNEAVEELRRDSGPEAIAAARLALREAMTAVGEAMAMAERAGFTDDVTRLAEQLEQLRIAESNLSHDGE</sequence>
<organism evidence="3 4">
    <name type="scientific">Saccharothrix ecbatanensis</name>
    <dbReference type="NCBI Taxonomy" id="1105145"/>
    <lineage>
        <taxon>Bacteria</taxon>
        <taxon>Bacillati</taxon>
        <taxon>Actinomycetota</taxon>
        <taxon>Actinomycetes</taxon>
        <taxon>Pseudonocardiales</taxon>
        <taxon>Pseudonocardiaceae</taxon>
        <taxon>Saccharothrix</taxon>
    </lineage>
</organism>
<dbReference type="RefSeq" id="WP_184920097.1">
    <property type="nucleotide sequence ID" value="NZ_JACHMO010000001.1"/>
</dbReference>
<evidence type="ECO:0000313" key="3">
    <source>
        <dbReference type="EMBL" id="MBB5803011.1"/>
    </source>
</evidence>
<dbReference type="Proteomes" id="UP000552097">
    <property type="component" value="Unassembled WGS sequence"/>
</dbReference>
<feature type="region of interest" description="Disordered" evidence="2">
    <location>
        <begin position="148"/>
        <end position="170"/>
    </location>
</feature>
<protein>
    <submittedName>
        <fullName evidence="3">Tetratricopeptide (TPR) repeat protein</fullName>
    </submittedName>
</protein>
<reference evidence="3 4" key="1">
    <citation type="submission" date="2020-08" db="EMBL/GenBank/DDBJ databases">
        <title>Sequencing the genomes of 1000 actinobacteria strains.</title>
        <authorList>
            <person name="Klenk H.-P."/>
        </authorList>
    </citation>
    <scope>NUCLEOTIDE SEQUENCE [LARGE SCALE GENOMIC DNA]</scope>
    <source>
        <strain evidence="3 4">DSM 45486</strain>
    </source>
</reference>
<feature type="compositionally biased region" description="Basic and acidic residues" evidence="2">
    <location>
        <begin position="148"/>
        <end position="163"/>
    </location>
</feature>